<dbReference type="OrthoDB" id="65569at2759"/>
<dbReference type="EMBL" id="PDLM01000006">
    <property type="protein sequence ID" value="RDW74899.1"/>
    <property type="molecule type" value="Genomic_DNA"/>
</dbReference>
<name>A0A3D8RLI5_9HELO</name>
<evidence type="ECO:0000256" key="4">
    <source>
        <dbReference type="ARBA" id="ARBA00022801"/>
    </source>
</evidence>
<dbReference type="GO" id="GO:0030245">
    <property type="term" value="P:cellulose catabolic process"/>
    <property type="evidence" value="ECO:0007669"/>
    <property type="project" value="UniProtKB-ARBA"/>
</dbReference>
<evidence type="ECO:0000256" key="1">
    <source>
        <dbReference type="ARBA" id="ARBA00000448"/>
    </source>
</evidence>
<evidence type="ECO:0000256" key="5">
    <source>
        <dbReference type="ARBA" id="ARBA00023295"/>
    </source>
</evidence>
<comment type="caution">
    <text evidence="8">The sequence shown here is derived from an EMBL/GenBank/DDBJ whole genome shotgun (WGS) entry which is preliminary data.</text>
</comment>
<evidence type="ECO:0000256" key="2">
    <source>
        <dbReference type="ARBA" id="ARBA00010838"/>
    </source>
</evidence>
<dbReference type="PANTHER" id="PTHR10353:SF36">
    <property type="entry name" value="LP05116P"/>
    <property type="match status" value="1"/>
</dbReference>
<comment type="function">
    <text evidence="6">Plays an important role in cellulose degradation. Shows hydrolytic activity against several glycosidic compounds.</text>
</comment>
<protein>
    <recommendedName>
        <fullName evidence="3">beta-glucosidase</fullName>
        <ecNumber evidence="3">3.2.1.21</ecNumber>
    </recommendedName>
</protein>
<sequence length="503" mass="56989">MSQEAGMFSAGDVVSSHSPSFGKELTVEELPLPADFAWGTATAAYQVEGGISADGKGKSIWDTYAHLEPSRTNGENADVTCDHYHLVPEDVELMSSLDVDVYRFSIAWSRIIPLGGRNDPINEKGIAFYNDLIDRLLARNIEPVVTLYHWDAPQGIYDRYTALLDTAEFQADFKHYASLCFSRFGDRVKKWVTFNEPYIISIFAHLNGTLAPGHCRAVGTDTKTEPWRVGHTVILSHATVVEMYMADFFPTQKGQISIVLNGHFYEPYDTTSQIHIDAAQRRLVFYIGWFGDPVFLGQDYPPEMRAYLGSRLPEFTAEERELLQRTAKFNAFYGMNHYTTKYARALTDPPADDDWTGNIEELAVNSQGQEAGPVSGIAWLRAAPGGFRKLLNWVWDRYHLPVIVTENGCPCPGEDDVETAVDDKYRQMYFGLYLDAISRAIYEDGVKVEGYYAWSLMDNYEWSAGYGPRFGIVHVDFKTLKRTPKNSAYYLKESFQKRRKATK</sequence>
<comment type="catalytic activity">
    <reaction evidence="1">
        <text>Hydrolysis of terminal, non-reducing beta-D-glucosyl residues with release of beta-D-glucose.</text>
        <dbReference type="EC" id="3.2.1.21"/>
    </reaction>
</comment>
<comment type="similarity">
    <text evidence="2 7">Belongs to the glycosyl hydrolase 1 family.</text>
</comment>
<dbReference type="InterPro" id="IPR001360">
    <property type="entry name" value="Glyco_hydro_1"/>
</dbReference>
<dbReference type="InterPro" id="IPR033132">
    <property type="entry name" value="GH_1_N_CS"/>
</dbReference>
<dbReference type="PROSITE" id="PS00653">
    <property type="entry name" value="GLYCOSYL_HYDROL_F1_2"/>
    <property type="match status" value="1"/>
</dbReference>
<keyword evidence="5" id="KW-0326">Glycosidase</keyword>
<dbReference type="GO" id="GO:0080079">
    <property type="term" value="F:cellobiose glucosidase activity"/>
    <property type="evidence" value="ECO:0007669"/>
    <property type="project" value="UniProtKB-ARBA"/>
</dbReference>
<reference evidence="8 9" key="1">
    <citation type="journal article" date="2018" name="IMA Fungus">
        <title>IMA Genome-F 9: Draft genome sequence of Annulohypoxylon stygium, Aspergillus mulundensis, Berkeleyomyces basicola (syn. Thielaviopsis basicola), Ceratocystis smalleyi, two Cercospora beticola strains, Coleophoma cylindrospora, Fusarium fracticaudum, Phialophora cf. hyalina, and Morchella septimelata.</title>
        <authorList>
            <person name="Wingfield B.D."/>
            <person name="Bills G.F."/>
            <person name="Dong Y."/>
            <person name="Huang W."/>
            <person name="Nel W.J."/>
            <person name="Swalarsk-Parry B.S."/>
            <person name="Vaghefi N."/>
            <person name="Wilken P.M."/>
            <person name="An Z."/>
            <person name="de Beer Z.W."/>
            <person name="De Vos L."/>
            <person name="Chen L."/>
            <person name="Duong T.A."/>
            <person name="Gao Y."/>
            <person name="Hammerbacher A."/>
            <person name="Kikkert J.R."/>
            <person name="Li Y."/>
            <person name="Li H."/>
            <person name="Li K."/>
            <person name="Li Q."/>
            <person name="Liu X."/>
            <person name="Ma X."/>
            <person name="Naidoo K."/>
            <person name="Pethybridge S.J."/>
            <person name="Sun J."/>
            <person name="Steenkamp E.T."/>
            <person name="van der Nest M.A."/>
            <person name="van Wyk S."/>
            <person name="Wingfield M.J."/>
            <person name="Xiong C."/>
            <person name="Yue Q."/>
            <person name="Zhang X."/>
        </authorList>
    </citation>
    <scope>NUCLEOTIDE SEQUENCE [LARGE SCALE GENOMIC DNA]</scope>
    <source>
        <strain evidence="8 9">BP6252</strain>
    </source>
</reference>
<dbReference type="PRINTS" id="PR00131">
    <property type="entry name" value="GLHYDRLASE1"/>
</dbReference>
<evidence type="ECO:0000256" key="6">
    <source>
        <dbReference type="ARBA" id="ARBA00056775"/>
    </source>
</evidence>
<dbReference type="Pfam" id="PF00232">
    <property type="entry name" value="Glyco_hydro_1"/>
    <property type="match status" value="1"/>
</dbReference>
<dbReference type="Gene3D" id="3.20.20.80">
    <property type="entry name" value="Glycosidases"/>
    <property type="match status" value="1"/>
</dbReference>
<evidence type="ECO:0000313" key="8">
    <source>
        <dbReference type="EMBL" id="RDW74899.1"/>
    </source>
</evidence>
<keyword evidence="9" id="KW-1185">Reference proteome</keyword>
<dbReference type="FunFam" id="3.20.20.80:FF:000011">
    <property type="entry name" value="Cytosolic beta-glucosidase"/>
    <property type="match status" value="1"/>
</dbReference>
<dbReference type="EC" id="3.2.1.21" evidence="3"/>
<evidence type="ECO:0000256" key="3">
    <source>
        <dbReference type="ARBA" id="ARBA00012744"/>
    </source>
</evidence>
<dbReference type="InterPro" id="IPR017853">
    <property type="entry name" value="GH"/>
</dbReference>
<dbReference type="STRING" id="1849047.A0A3D8RLI5"/>
<keyword evidence="4" id="KW-0378">Hydrolase</keyword>
<proteinExistence type="inferred from homology"/>
<dbReference type="AlphaFoldDB" id="A0A3D8RLI5"/>
<dbReference type="SUPFAM" id="SSF51445">
    <property type="entry name" value="(Trans)glycosidases"/>
    <property type="match status" value="1"/>
</dbReference>
<accession>A0A3D8RLI5</accession>
<gene>
    <name evidence="8" type="ORF">BP6252_06041</name>
</gene>
<dbReference type="Proteomes" id="UP000256645">
    <property type="component" value="Unassembled WGS sequence"/>
</dbReference>
<evidence type="ECO:0000256" key="7">
    <source>
        <dbReference type="RuleBase" id="RU003690"/>
    </source>
</evidence>
<dbReference type="PANTHER" id="PTHR10353">
    <property type="entry name" value="GLYCOSYL HYDROLASE"/>
    <property type="match status" value="1"/>
</dbReference>
<evidence type="ECO:0000313" key="9">
    <source>
        <dbReference type="Proteomes" id="UP000256645"/>
    </source>
</evidence>
<organism evidence="8 9">
    <name type="scientific">Coleophoma cylindrospora</name>
    <dbReference type="NCBI Taxonomy" id="1849047"/>
    <lineage>
        <taxon>Eukaryota</taxon>
        <taxon>Fungi</taxon>
        <taxon>Dikarya</taxon>
        <taxon>Ascomycota</taxon>
        <taxon>Pezizomycotina</taxon>
        <taxon>Leotiomycetes</taxon>
        <taxon>Helotiales</taxon>
        <taxon>Dermateaceae</taxon>
        <taxon>Coleophoma</taxon>
    </lineage>
</organism>